<proteinExistence type="predicted"/>
<dbReference type="InterPro" id="IPR023696">
    <property type="entry name" value="Ureohydrolase_dom_sf"/>
</dbReference>
<protein>
    <recommendedName>
        <fullName evidence="1">Histone deacetylase domain-containing protein</fullName>
    </recommendedName>
</protein>
<dbReference type="InterPro" id="IPR023801">
    <property type="entry name" value="His_deacetylse_dom"/>
</dbReference>
<feature type="domain" description="Histone deacetylase" evidence="1">
    <location>
        <begin position="4"/>
        <end position="67"/>
    </location>
</feature>
<accession>A0AA41VTB5</accession>
<dbReference type="Pfam" id="PF00850">
    <property type="entry name" value="Hist_deacetyl"/>
    <property type="match status" value="1"/>
</dbReference>
<feature type="non-terminal residue" evidence="2">
    <location>
        <position position="1"/>
    </location>
</feature>
<dbReference type="InterPro" id="IPR037138">
    <property type="entry name" value="His_deacetylse_dom_sf"/>
</dbReference>
<sequence>CVVMKAKEAEDNHIALVHKKKHIDLIRNVSSPEFDSRRSKIASKFNSIYLNEGSSKSAYLAAGAVIE</sequence>
<evidence type="ECO:0000313" key="2">
    <source>
        <dbReference type="EMBL" id="MCL7047121.1"/>
    </source>
</evidence>
<dbReference type="Gene3D" id="3.40.800.20">
    <property type="entry name" value="Histone deacetylase domain"/>
    <property type="match status" value="1"/>
</dbReference>
<feature type="non-terminal residue" evidence="2">
    <location>
        <position position="67"/>
    </location>
</feature>
<gene>
    <name evidence="2" type="ORF">MKW94_023733</name>
</gene>
<evidence type="ECO:0000313" key="3">
    <source>
        <dbReference type="Proteomes" id="UP001177140"/>
    </source>
</evidence>
<comment type="caution">
    <text evidence="2">The sequence shown here is derived from an EMBL/GenBank/DDBJ whole genome shotgun (WGS) entry which is preliminary data.</text>
</comment>
<dbReference type="EMBL" id="JAJJMA010289632">
    <property type="protein sequence ID" value="MCL7047121.1"/>
    <property type="molecule type" value="Genomic_DNA"/>
</dbReference>
<dbReference type="Proteomes" id="UP001177140">
    <property type="component" value="Unassembled WGS sequence"/>
</dbReference>
<evidence type="ECO:0000259" key="1">
    <source>
        <dbReference type="Pfam" id="PF00850"/>
    </source>
</evidence>
<keyword evidence="3" id="KW-1185">Reference proteome</keyword>
<dbReference type="SUPFAM" id="SSF52768">
    <property type="entry name" value="Arginase/deacetylase"/>
    <property type="match status" value="1"/>
</dbReference>
<dbReference type="AlphaFoldDB" id="A0AA41VTB5"/>
<name>A0AA41VTB5_PAPNU</name>
<organism evidence="2 3">
    <name type="scientific">Papaver nudicaule</name>
    <name type="common">Iceland poppy</name>
    <dbReference type="NCBI Taxonomy" id="74823"/>
    <lineage>
        <taxon>Eukaryota</taxon>
        <taxon>Viridiplantae</taxon>
        <taxon>Streptophyta</taxon>
        <taxon>Embryophyta</taxon>
        <taxon>Tracheophyta</taxon>
        <taxon>Spermatophyta</taxon>
        <taxon>Magnoliopsida</taxon>
        <taxon>Ranunculales</taxon>
        <taxon>Papaveraceae</taxon>
        <taxon>Papaveroideae</taxon>
        <taxon>Papaver</taxon>
    </lineage>
</organism>
<reference evidence="2" key="1">
    <citation type="submission" date="2022-03" db="EMBL/GenBank/DDBJ databases">
        <title>A functionally conserved STORR gene fusion in Papaver species that diverged 16.8 million years ago.</title>
        <authorList>
            <person name="Catania T."/>
        </authorList>
    </citation>
    <scope>NUCLEOTIDE SEQUENCE</scope>
    <source>
        <strain evidence="2">S-191538</strain>
    </source>
</reference>